<dbReference type="Proteomes" id="UP000631300">
    <property type="component" value="Unassembled WGS sequence"/>
</dbReference>
<keyword evidence="11" id="KW-1185">Reference proteome</keyword>
<evidence type="ECO:0000256" key="7">
    <source>
        <dbReference type="PIRSR" id="PIRSR002030-1"/>
    </source>
</evidence>
<proteinExistence type="inferred from homology"/>
<protein>
    <recommendedName>
        <fullName evidence="6">Group 1 truncated hemoglobin</fullName>
    </recommendedName>
</protein>
<keyword evidence="6" id="KW-0561">Oxygen transport</keyword>
<evidence type="ECO:0000256" key="6">
    <source>
        <dbReference type="PIRNR" id="PIRNR002030"/>
    </source>
</evidence>
<dbReference type="InterPro" id="IPR012292">
    <property type="entry name" value="Globin/Proto"/>
</dbReference>
<dbReference type="GO" id="GO:0046872">
    <property type="term" value="F:metal ion binding"/>
    <property type="evidence" value="ECO:0007669"/>
    <property type="project" value="UniProtKB-UniRule"/>
</dbReference>
<feature type="chain" id="PRO_5037219104" description="Group 1 truncated hemoglobin" evidence="9">
    <location>
        <begin position="19"/>
        <end position="138"/>
    </location>
</feature>
<keyword evidence="3 6" id="KW-0349">Heme</keyword>
<dbReference type="InterPro" id="IPR001486">
    <property type="entry name" value="Hemoglobin_trunc"/>
</dbReference>
<feature type="binding site" description="distal binding residue" evidence="8">
    <location>
        <position position="90"/>
    </location>
    <ligand>
        <name>heme</name>
        <dbReference type="ChEBI" id="CHEBI:30413"/>
    </ligand>
    <ligandPart>
        <name>Fe</name>
        <dbReference type="ChEBI" id="CHEBI:18248"/>
    </ligandPart>
</feature>
<dbReference type="InterPro" id="IPR009050">
    <property type="entry name" value="Globin-like_sf"/>
</dbReference>
<dbReference type="PIRSF" id="PIRSF002030">
    <property type="entry name" value="Globin_Protozoa/Cyanobacteria"/>
    <property type="match status" value="1"/>
</dbReference>
<sequence length="138" mass="15273">MVKCVSSMLIILALAGCATTQQSLYDELGGKQTIAAIVDNFITEIQYDAEILPYFEGSDIARFRDKLEEQLCDVADGPCDYTGDTMAQVHAGMAITEHDFNLTVDLLINAMTQAGVPHRVQNKLLARLAPMRKDMLYK</sequence>
<dbReference type="RefSeq" id="WP_189406373.1">
    <property type="nucleotide sequence ID" value="NZ_BMXP01000005.1"/>
</dbReference>
<dbReference type="CDD" id="cd00454">
    <property type="entry name" value="TrHb1_N"/>
    <property type="match status" value="1"/>
</dbReference>
<comment type="caution">
    <text evidence="10">The sequence shown here is derived from an EMBL/GenBank/DDBJ whole genome shotgun (WGS) entry which is preliminary data.</text>
</comment>
<evidence type="ECO:0000313" key="11">
    <source>
        <dbReference type="Proteomes" id="UP000631300"/>
    </source>
</evidence>
<dbReference type="AlphaFoldDB" id="A0A918JLT2"/>
<keyword evidence="9" id="KW-0732">Signal</keyword>
<feature type="binding site" description="proximal binding residue" evidence="7">
    <location>
        <position position="90"/>
    </location>
    <ligand>
        <name>heme</name>
        <dbReference type="ChEBI" id="CHEBI:30413"/>
    </ligand>
    <ligandPart>
        <name>Fe</name>
        <dbReference type="ChEBI" id="CHEBI:18248"/>
    </ligandPart>
</feature>
<dbReference type="PROSITE" id="PS51257">
    <property type="entry name" value="PROKAR_LIPOPROTEIN"/>
    <property type="match status" value="1"/>
</dbReference>
<evidence type="ECO:0000256" key="4">
    <source>
        <dbReference type="ARBA" id="ARBA00022723"/>
    </source>
</evidence>
<reference evidence="10" key="1">
    <citation type="journal article" date="2014" name="Int. J. Syst. Evol. Microbiol.">
        <title>Complete genome sequence of Corynebacterium casei LMG S-19264T (=DSM 44701T), isolated from a smear-ripened cheese.</title>
        <authorList>
            <consortium name="US DOE Joint Genome Institute (JGI-PGF)"/>
            <person name="Walter F."/>
            <person name="Albersmeier A."/>
            <person name="Kalinowski J."/>
            <person name="Ruckert C."/>
        </authorList>
    </citation>
    <scope>NUCLEOTIDE SEQUENCE</scope>
    <source>
        <strain evidence="10">KCTC 22164</strain>
    </source>
</reference>
<dbReference type="GO" id="GO:0019825">
    <property type="term" value="F:oxygen binding"/>
    <property type="evidence" value="ECO:0007669"/>
    <property type="project" value="InterPro"/>
</dbReference>
<dbReference type="Gene3D" id="1.10.490.10">
    <property type="entry name" value="Globins"/>
    <property type="match status" value="1"/>
</dbReference>
<evidence type="ECO:0000256" key="5">
    <source>
        <dbReference type="ARBA" id="ARBA00023004"/>
    </source>
</evidence>
<dbReference type="Pfam" id="PF01152">
    <property type="entry name" value="Bac_globin"/>
    <property type="match status" value="1"/>
</dbReference>
<keyword evidence="2 6" id="KW-0813">Transport</keyword>
<accession>A0A918JLT2</accession>
<keyword evidence="5 6" id="KW-0408">Iron</keyword>
<evidence type="ECO:0000256" key="8">
    <source>
        <dbReference type="PIRSR" id="PIRSR601486-1"/>
    </source>
</evidence>
<evidence type="ECO:0000256" key="1">
    <source>
        <dbReference type="ARBA" id="ARBA00009660"/>
    </source>
</evidence>
<evidence type="ECO:0000313" key="10">
    <source>
        <dbReference type="EMBL" id="GGW87645.1"/>
    </source>
</evidence>
<organism evidence="10 11">
    <name type="scientific">Alteromonas halophila</name>
    <dbReference type="NCBI Taxonomy" id="516698"/>
    <lineage>
        <taxon>Bacteria</taxon>
        <taxon>Pseudomonadati</taxon>
        <taxon>Pseudomonadota</taxon>
        <taxon>Gammaproteobacteria</taxon>
        <taxon>Alteromonadales</taxon>
        <taxon>Alteromonadaceae</taxon>
        <taxon>Alteromonas/Salinimonas group</taxon>
        <taxon>Alteromonas</taxon>
    </lineage>
</organism>
<name>A0A918JLT2_9ALTE</name>
<dbReference type="SUPFAM" id="SSF46458">
    <property type="entry name" value="Globin-like"/>
    <property type="match status" value="1"/>
</dbReference>
<keyword evidence="4 6" id="KW-0479">Metal-binding</keyword>
<gene>
    <name evidence="10" type="ORF">GCM10007391_21700</name>
</gene>
<feature type="signal peptide" evidence="9">
    <location>
        <begin position="1"/>
        <end position="18"/>
    </location>
</feature>
<evidence type="ECO:0000256" key="9">
    <source>
        <dbReference type="SAM" id="SignalP"/>
    </source>
</evidence>
<comment type="cofactor">
    <cofactor evidence="7">
        <name>heme</name>
        <dbReference type="ChEBI" id="CHEBI:30413"/>
    </cofactor>
    <text evidence="7">Binds 1 heme group per subunit.</text>
</comment>
<evidence type="ECO:0000256" key="3">
    <source>
        <dbReference type="ARBA" id="ARBA00022617"/>
    </source>
</evidence>
<evidence type="ECO:0000256" key="2">
    <source>
        <dbReference type="ARBA" id="ARBA00022448"/>
    </source>
</evidence>
<comment type="similarity">
    <text evidence="1 6">Belongs to the truncated hemoglobin family. Group I subfamily.</text>
</comment>
<dbReference type="GO" id="GO:0005344">
    <property type="term" value="F:oxygen carrier activity"/>
    <property type="evidence" value="ECO:0007669"/>
    <property type="project" value="UniProtKB-UniRule"/>
</dbReference>
<dbReference type="EMBL" id="BMXP01000005">
    <property type="protein sequence ID" value="GGW87645.1"/>
    <property type="molecule type" value="Genomic_DNA"/>
</dbReference>
<reference evidence="10" key="2">
    <citation type="submission" date="2020-09" db="EMBL/GenBank/DDBJ databases">
        <authorList>
            <person name="Sun Q."/>
            <person name="Kim S."/>
        </authorList>
    </citation>
    <scope>NUCLEOTIDE SEQUENCE</scope>
    <source>
        <strain evidence="10">KCTC 22164</strain>
    </source>
</reference>
<dbReference type="GO" id="GO:0020037">
    <property type="term" value="F:heme binding"/>
    <property type="evidence" value="ECO:0007669"/>
    <property type="project" value="InterPro"/>
</dbReference>
<dbReference type="InterPro" id="IPR016339">
    <property type="entry name" value="Hemoglobin_trunc_I"/>
</dbReference>